<evidence type="ECO:0000313" key="7">
    <source>
        <dbReference type="Proteomes" id="UP001249851"/>
    </source>
</evidence>
<feature type="compositionally biased region" description="Acidic residues" evidence="5">
    <location>
        <begin position="456"/>
        <end position="478"/>
    </location>
</feature>
<dbReference type="Proteomes" id="UP001249851">
    <property type="component" value="Unassembled WGS sequence"/>
</dbReference>
<name>A0AAD9QBA5_ACRCE</name>
<feature type="compositionally biased region" description="Basic and acidic residues" evidence="5">
    <location>
        <begin position="436"/>
        <end position="454"/>
    </location>
</feature>
<dbReference type="PANTHER" id="PTHR14150">
    <property type="entry name" value="U3 SMALL NUCLEOLAR RNA-ASSOCIATED PROTEIN 14"/>
    <property type="match status" value="1"/>
</dbReference>
<protein>
    <submittedName>
        <fullName evidence="6">U3 small nucleolar RNA-associated protein 14-like protein A</fullName>
    </submittedName>
</protein>
<sequence>MASSSFVNHVFERAPRILSDSSILSCLLYVKTPRQKDFVIAPVVNSGDNVEPENYLESASEDEQDSEDEKKHEKLLKDISSLGSVTKKRRLPERSEPSRKVSEFHLSAVKENEEQVGLSDLIGSLSSTDENRILKKKLDGMQKHSDTLDVPLPTPESQKIQRIIAFGQAKRDVCKWGPIVKKNREAEHLSFPLQQYTPPVPTLKRLGVNFKPRTPLEEEVAAVLSGSSHVLERDDKELTADEEKALQAMDLEEARERRKELQKFRVLQSYYEAKCRRIKRIKSKNYRRVRRRAEMRAGAKLIAEGEDVGDDEEADKVLEKAERMRIQERATLKHRNMSKWSRYLINKAKDSSQAKKLLQEELRFSRKLTEKRKPLPSETESDEEISETPAGATEEREGGKDDAPDKYGGLLTSKDNPWRLETAGSRPQPEAASSGVEHDSTARLHRLKEVKSEVANDNEDDDSGDDSEEMQSEDEFEVEMIKPTEKGRKKSGKEDGAVGIKRKSDIKSRKAGEKAKKRKKVTVKKIDKINGLAKESVDDEVGGCQTSAGEEVALLKRKRNKVEKKNLREKSKDQRNKKLVEKNISAKGTMDKAFGKSNLNQNGDANSCYGGKVESSKTVRSAANDIRVDPKKIFRIEDHGNEADETEGDSLQQRRIDIQRAFANDDVVEEFVKNKCDAEKAHQSEDIDMTLPGWGSWAGAGIAPSKGKKKFIKKADPAPPRKDRDLAHVIINEDKSKLLAQNQVTVVPYPYTHHVQFERSIRNPVGKHWNTSTAVEQLTKPRVSSMIGTIIDPIKVPKEIKNKKVEDKREKKKEGTESSGIKIHN</sequence>
<organism evidence="6 7">
    <name type="scientific">Acropora cervicornis</name>
    <name type="common">Staghorn coral</name>
    <dbReference type="NCBI Taxonomy" id="6130"/>
    <lineage>
        <taxon>Eukaryota</taxon>
        <taxon>Metazoa</taxon>
        <taxon>Cnidaria</taxon>
        <taxon>Anthozoa</taxon>
        <taxon>Hexacorallia</taxon>
        <taxon>Scleractinia</taxon>
        <taxon>Astrocoeniina</taxon>
        <taxon>Acroporidae</taxon>
        <taxon>Acropora</taxon>
    </lineage>
</organism>
<evidence type="ECO:0000256" key="1">
    <source>
        <dbReference type="ARBA" id="ARBA00004604"/>
    </source>
</evidence>
<reference evidence="6" key="1">
    <citation type="journal article" date="2023" name="G3 (Bethesda)">
        <title>Whole genome assembly and annotation of the endangered Caribbean coral Acropora cervicornis.</title>
        <authorList>
            <person name="Selwyn J.D."/>
            <person name="Vollmer S.V."/>
        </authorList>
    </citation>
    <scope>NUCLEOTIDE SEQUENCE</scope>
    <source>
        <strain evidence="6">K2</strain>
    </source>
</reference>
<evidence type="ECO:0000313" key="6">
    <source>
        <dbReference type="EMBL" id="KAK2558054.1"/>
    </source>
</evidence>
<feature type="compositionally biased region" description="Basic and acidic residues" evidence="5">
    <location>
        <begin position="799"/>
        <end position="816"/>
    </location>
</feature>
<comment type="subcellular location">
    <subcellularLocation>
        <location evidence="1">Nucleus</location>
        <location evidence="1">Nucleolus</location>
    </subcellularLocation>
</comment>
<feature type="region of interest" description="Disordered" evidence="5">
    <location>
        <begin position="50"/>
        <end position="72"/>
    </location>
</feature>
<feature type="compositionally biased region" description="Basic and acidic residues" evidence="5">
    <location>
        <begin position="479"/>
        <end position="514"/>
    </location>
</feature>
<gene>
    <name evidence="6" type="ORF">P5673_019623</name>
</gene>
<dbReference type="GO" id="GO:0006364">
    <property type="term" value="P:rRNA processing"/>
    <property type="evidence" value="ECO:0007669"/>
    <property type="project" value="InterPro"/>
</dbReference>
<dbReference type="EMBL" id="JARQWQ010000046">
    <property type="protein sequence ID" value="KAK2558054.1"/>
    <property type="molecule type" value="Genomic_DNA"/>
</dbReference>
<dbReference type="AlphaFoldDB" id="A0AAD9QBA5"/>
<evidence type="ECO:0000256" key="3">
    <source>
        <dbReference type="ARBA" id="ARBA00022553"/>
    </source>
</evidence>
<keyword evidence="7" id="KW-1185">Reference proteome</keyword>
<dbReference type="Pfam" id="PF04615">
    <property type="entry name" value="Utp14"/>
    <property type="match status" value="1"/>
</dbReference>
<dbReference type="PANTHER" id="PTHR14150:SF12">
    <property type="entry name" value="U3 SMALL NUCLEOLAR RNA-ASSOCIATED PROTEIN 14 HOMOLOG A"/>
    <property type="match status" value="1"/>
</dbReference>
<accession>A0AAD9QBA5</accession>
<evidence type="ECO:0000256" key="2">
    <source>
        <dbReference type="ARBA" id="ARBA00007774"/>
    </source>
</evidence>
<dbReference type="GO" id="GO:0032040">
    <property type="term" value="C:small-subunit processome"/>
    <property type="evidence" value="ECO:0007669"/>
    <property type="project" value="InterPro"/>
</dbReference>
<keyword evidence="4" id="KW-0539">Nucleus</keyword>
<comment type="caution">
    <text evidence="6">The sequence shown here is derived from an EMBL/GenBank/DDBJ whole genome shotgun (WGS) entry which is preliminary data.</text>
</comment>
<dbReference type="InterPro" id="IPR006709">
    <property type="entry name" value="SSU_processome_Utp14"/>
</dbReference>
<keyword evidence="3" id="KW-0597">Phosphoprotein</keyword>
<proteinExistence type="inferred from homology"/>
<feature type="compositionally biased region" description="Basic and acidic residues" evidence="5">
    <location>
        <begin position="563"/>
        <end position="581"/>
    </location>
</feature>
<feature type="region of interest" description="Disordered" evidence="5">
    <location>
        <begin position="563"/>
        <end position="614"/>
    </location>
</feature>
<reference evidence="6" key="2">
    <citation type="journal article" date="2023" name="Science">
        <title>Genomic signatures of disease resistance in endangered staghorn corals.</title>
        <authorList>
            <person name="Vollmer S.V."/>
            <person name="Selwyn J.D."/>
            <person name="Despard B.A."/>
            <person name="Roesel C.L."/>
        </authorList>
    </citation>
    <scope>NUCLEOTIDE SEQUENCE</scope>
    <source>
        <strain evidence="6">K2</strain>
    </source>
</reference>
<feature type="region of interest" description="Disordered" evidence="5">
    <location>
        <begin position="369"/>
        <end position="521"/>
    </location>
</feature>
<feature type="region of interest" description="Disordered" evidence="5">
    <location>
        <begin position="799"/>
        <end position="825"/>
    </location>
</feature>
<evidence type="ECO:0000256" key="5">
    <source>
        <dbReference type="SAM" id="MobiDB-lite"/>
    </source>
</evidence>
<evidence type="ECO:0000256" key="4">
    <source>
        <dbReference type="ARBA" id="ARBA00023242"/>
    </source>
</evidence>
<feature type="compositionally biased region" description="Basic and acidic residues" evidence="5">
    <location>
        <begin position="393"/>
        <end position="405"/>
    </location>
</feature>
<comment type="similarity">
    <text evidence="2">Belongs to the UTP14 family.</text>
</comment>